<dbReference type="HAMAP" id="MF_01808">
    <property type="entry name" value="Recomb_XerC_XerD"/>
    <property type="match status" value="1"/>
</dbReference>
<evidence type="ECO:0000256" key="5">
    <source>
        <dbReference type="ARBA" id="ARBA00022908"/>
    </source>
</evidence>
<comment type="subcellular location">
    <subcellularLocation>
        <location evidence="1 9">Cytoplasm</location>
    </subcellularLocation>
</comment>
<dbReference type="InterPro" id="IPR004107">
    <property type="entry name" value="Integrase_SAM-like_N"/>
</dbReference>
<dbReference type="Pfam" id="PF02899">
    <property type="entry name" value="Phage_int_SAM_1"/>
    <property type="match status" value="1"/>
</dbReference>
<dbReference type="AlphaFoldDB" id="A0A9D2CIP5"/>
<dbReference type="Gene3D" id="1.10.443.10">
    <property type="entry name" value="Intergrase catalytic core"/>
    <property type="match status" value="1"/>
</dbReference>
<dbReference type="PANTHER" id="PTHR30349">
    <property type="entry name" value="PHAGE INTEGRASE-RELATED"/>
    <property type="match status" value="1"/>
</dbReference>
<feature type="active site" evidence="9">
    <location>
        <position position="186"/>
    </location>
</feature>
<dbReference type="InterPro" id="IPR011010">
    <property type="entry name" value="DNA_brk_join_enz"/>
</dbReference>
<dbReference type="CDD" id="cd00798">
    <property type="entry name" value="INT_XerDC_C"/>
    <property type="match status" value="1"/>
</dbReference>
<sequence>MTVRTAEADAREAARRLFARDIDDYIAHLEGVRRLSPNSVRAYREDLVAFLEWSRREAVVPSRLTHRDLRSYLLELTRAGYSTRTISRHLSSLRGMFRWMYREGRCDSAAVAAVASPKLSRRLPKTMSDEDVRDLLATCDEEDPVSLRDRAFLEVLYATGARISEVSALDLGDIDFSECQVRLFGKGSKERVVPVYRMALDRVVAYLERGRPALVLVDRPCEALLLSVRGNRMSADALRTVFKRRVAQARLDPSLTPHAMRHTFATELLGGGADLRSVQELLGHESLATTQVYTHLSIERLKEAARSAHPRS</sequence>
<dbReference type="GO" id="GO:0007059">
    <property type="term" value="P:chromosome segregation"/>
    <property type="evidence" value="ECO:0007669"/>
    <property type="project" value="UniProtKB-UniRule"/>
</dbReference>
<feature type="domain" description="Tyr recombinase" evidence="10">
    <location>
        <begin position="122"/>
        <end position="306"/>
    </location>
</feature>
<keyword evidence="5 9" id="KW-0229">DNA integration</keyword>
<dbReference type="EMBL" id="DXCP01000056">
    <property type="protein sequence ID" value="HIY80327.1"/>
    <property type="molecule type" value="Genomic_DNA"/>
</dbReference>
<name>A0A9D2CIP5_9ACTN</name>
<keyword evidence="6 9" id="KW-0238">DNA-binding</keyword>
<feature type="active site" evidence="9">
    <location>
        <position position="284"/>
    </location>
</feature>
<dbReference type="PANTHER" id="PTHR30349:SF77">
    <property type="entry name" value="TYROSINE RECOMBINASE XERC"/>
    <property type="match status" value="1"/>
</dbReference>
<feature type="active site" evidence="9">
    <location>
        <position position="258"/>
    </location>
</feature>
<protein>
    <recommendedName>
        <fullName evidence="9">Tyrosine recombinase XerC</fullName>
    </recommendedName>
</protein>
<feature type="active site" description="O-(3'-phospho-DNA)-tyrosine intermediate" evidence="9">
    <location>
        <position position="293"/>
    </location>
</feature>
<keyword evidence="4 9" id="KW-0159">Chromosome partition</keyword>
<reference evidence="12" key="2">
    <citation type="submission" date="2021-04" db="EMBL/GenBank/DDBJ databases">
        <authorList>
            <person name="Gilroy R."/>
        </authorList>
    </citation>
    <scope>NUCLEOTIDE SEQUENCE</scope>
    <source>
        <strain evidence="12">ChiHjej10B9-743</strain>
    </source>
</reference>
<evidence type="ECO:0000313" key="13">
    <source>
        <dbReference type="Proteomes" id="UP000824133"/>
    </source>
</evidence>
<dbReference type="Gene3D" id="1.10.150.130">
    <property type="match status" value="1"/>
</dbReference>
<dbReference type="Proteomes" id="UP000824133">
    <property type="component" value="Unassembled WGS sequence"/>
</dbReference>
<dbReference type="GO" id="GO:0051301">
    <property type="term" value="P:cell division"/>
    <property type="evidence" value="ECO:0007669"/>
    <property type="project" value="UniProtKB-KW"/>
</dbReference>
<comment type="caution">
    <text evidence="12">The sequence shown here is derived from an EMBL/GenBank/DDBJ whole genome shotgun (WGS) entry which is preliminary data.</text>
</comment>
<dbReference type="InterPro" id="IPR023009">
    <property type="entry name" value="Tyrosine_recombinase_XerC/XerD"/>
</dbReference>
<keyword evidence="2 9" id="KW-0963">Cytoplasm</keyword>
<dbReference type="InterPro" id="IPR050090">
    <property type="entry name" value="Tyrosine_recombinase_XerCD"/>
</dbReference>
<gene>
    <name evidence="9" type="primary">xerC</name>
    <name evidence="12" type="ORF">IAA42_07855</name>
</gene>
<dbReference type="NCBIfam" id="NF001399">
    <property type="entry name" value="PRK00283.1"/>
    <property type="match status" value="1"/>
</dbReference>
<dbReference type="InterPro" id="IPR013762">
    <property type="entry name" value="Integrase-like_cat_sf"/>
</dbReference>
<evidence type="ECO:0000256" key="1">
    <source>
        <dbReference type="ARBA" id="ARBA00004496"/>
    </source>
</evidence>
<comment type="function">
    <text evidence="9">Site-specific tyrosine recombinase, which acts by catalyzing the cutting and rejoining of the recombining DNA molecules. The XerC-XerD complex is essential to convert dimers of the bacterial chromosome into monomers to permit their segregation at cell division. It also contributes to the segregational stability of plasmids.</text>
</comment>
<dbReference type="InterPro" id="IPR002104">
    <property type="entry name" value="Integrase_catalytic"/>
</dbReference>
<evidence type="ECO:0000256" key="2">
    <source>
        <dbReference type="ARBA" id="ARBA00022490"/>
    </source>
</evidence>
<comment type="subunit">
    <text evidence="9">Forms a cyclic heterotetrameric complex composed of two molecules of XerC and two molecules of XerD.</text>
</comment>
<dbReference type="GO" id="GO:0006313">
    <property type="term" value="P:DNA transposition"/>
    <property type="evidence" value="ECO:0007669"/>
    <property type="project" value="UniProtKB-UniRule"/>
</dbReference>
<evidence type="ECO:0000256" key="9">
    <source>
        <dbReference type="HAMAP-Rule" id="MF_01808"/>
    </source>
</evidence>
<dbReference type="PROSITE" id="PS51898">
    <property type="entry name" value="TYR_RECOMBINASE"/>
    <property type="match status" value="1"/>
</dbReference>
<keyword evidence="3 9" id="KW-0132">Cell division</keyword>
<evidence type="ECO:0000256" key="8">
    <source>
        <dbReference type="ARBA" id="ARBA00023306"/>
    </source>
</evidence>
<evidence type="ECO:0000313" key="12">
    <source>
        <dbReference type="EMBL" id="HIY80327.1"/>
    </source>
</evidence>
<dbReference type="GO" id="GO:0009037">
    <property type="term" value="F:tyrosine-based site-specific recombinase activity"/>
    <property type="evidence" value="ECO:0007669"/>
    <property type="project" value="UniProtKB-UniRule"/>
</dbReference>
<accession>A0A9D2CIP5</accession>
<comment type="similarity">
    <text evidence="9">Belongs to the 'phage' integrase family. XerC subfamily.</text>
</comment>
<evidence type="ECO:0000256" key="6">
    <source>
        <dbReference type="ARBA" id="ARBA00023125"/>
    </source>
</evidence>
<feature type="domain" description="Core-binding (CB)" evidence="11">
    <location>
        <begin position="16"/>
        <end position="101"/>
    </location>
</feature>
<evidence type="ECO:0000256" key="7">
    <source>
        <dbReference type="ARBA" id="ARBA00023172"/>
    </source>
</evidence>
<dbReference type="PROSITE" id="PS51900">
    <property type="entry name" value="CB"/>
    <property type="match status" value="1"/>
</dbReference>
<keyword evidence="8 9" id="KW-0131">Cell cycle</keyword>
<evidence type="ECO:0000259" key="11">
    <source>
        <dbReference type="PROSITE" id="PS51900"/>
    </source>
</evidence>
<dbReference type="InterPro" id="IPR044068">
    <property type="entry name" value="CB"/>
</dbReference>
<evidence type="ECO:0000256" key="3">
    <source>
        <dbReference type="ARBA" id="ARBA00022618"/>
    </source>
</evidence>
<feature type="active site" evidence="9">
    <location>
        <position position="261"/>
    </location>
</feature>
<evidence type="ECO:0000256" key="4">
    <source>
        <dbReference type="ARBA" id="ARBA00022829"/>
    </source>
</evidence>
<dbReference type="SUPFAM" id="SSF56349">
    <property type="entry name" value="DNA breaking-rejoining enzymes"/>
    <property type="match status" value="1"/>
</dbReference>
<evidence type="ECO:0000259" key="10">
    <source>
        <dbReference type="PROSITE" id="PS51898"/>
    </source>
</evidence>
<feature type="active site" evidence="9">
    <location>
        <position position="162"/>
    </location>
</feature>
<reference evidence="12" key="1">
    <citation type="journal article" date="2021" name="PeerJ">
        <title>Extensive microbial diversity within the chicken gut microbiome revealed by metagenomics and culture.</title>
        <authorList>
            <person name="Gilroy R."/>
            <person name="Ravi A."/>
            <person name="Getino M."/>
            <person name="Pursley I."/>
            <person name="Horton D.L."/>
            <person name="Alikhan N.F."/>
            <person name="Baker D."/>
            <person name="Gharbi K."/>
            <person name="Hall N."/>
            <person name="Watson M."/>
            <person name="Adriaenssens E.M."/>
            <person name="Foster-Nyarko E."/>
            <person name="Jarju S."/>
            <person name="Secka A."/>
            <person name="Antonio M."/>
            <person name="Oren A."/>
            <person name="Chaudhuri R.R."/>
            <person name="La Ragione R."/>
            <person name="Hildebrand F."/>
            <person name="Pallen M.J."/>
        </authorList>
    </citation>
    <scope>NUCLEOTIDE SEQUENCE</scope>
    <source>
        <strain evidence="12">ChiHjej10B9-743</strain>
    </source>
</reference>
<dbReference type="GO" id="GO:0005737">
    <property type="term" value="C:cytoplasm"/>
    <property type="evidence" value="ECO:0007669"/>
    <property type="project" value="UniProtKB-SubCell"/>
</dbReference>
<organism evidence="12 13">
    <name type="scientific">Candidatus Olsenella excrementavium</name>
    <dbReference type="NCBI Taxonomy" id="2838709"/>
    <lineage>
        <taxon>Bacteria</taxon>
        <taxon>Bacillati</taxon>
        <taxon>Actinomycetota</taxon>
        <taxon>Coriobacteriia</taxon>
        <taxon>Coriobacteriales</taxon>
        <taxon>Atopobiaceae</taxon>
        <taxon>Olsenella</taxon>
    </lineage>
</organism>
<proteinExistence type="inferred from homology"/>
<keyword evidence="7 9" id="KW-0233">DNA recombination</keyword>
<dbReference type="InterPro" id="IPR010998">
    <property type="entry name" value="Integrase_recombinase_N"/>
</dbReference>
<dbReference type="GO" id="GO:0003677">
    <property type="term" value="F:DNA binding"/>
    <property type="evidence" value="ECO:0007669"/>
    <property type="project" value="UniProtKB-UniRule"/>
</dbReference>
<dbReference type="Pfam" id="PF00589">
    <property type="entry name" value="Phage_integrase"/>
    <property type="match status" value="1"/>
</dbReference>